<evidence type="ECO:0000313" key="1">
    <source>
        <dbReference type="EMBL" id="GAA1983120.1"/>
    </source>
</evidence>
<gene>
    <name evidence="1" type="ORF">GCM10009754_70250</name>
</gene>
<accession>A0ABN2SA97</accession>
<protein>
    <submittedName>
        <fullName evidence="1">Uncharacterized protein</fullName>
    </submittedName>
</protein>
<proteinExistence type="predicted"/>
<sequence length="86" mass="9371">MSRPHGGHPRGRRFTISSFIAALPRPGEGEHPPSAWNDLVYALPWLFVVFIGWSAHWTSVEITGLIAILISAAARPDTPPRETASA</sequence>
<dbReference type="EMBL" id="BAAANN010000038">
    <property type="protein sequence ID" value="GAA1983120.1"/>
    <property type="molecule type" value="Genomic_DNA"/>
</dbReference>
<comment type="caution">
    <text evidence="1">The sequence shown here is derived from an EMBL/GenBank/DDBJ whole genome shotgun (WGS) entry which is preliminary data.</text>
</comment>
<organism evidence="1 2">
    <name type="scientific">Amycolatopsis minnesotensis</name>
    <dbReference type="NCBI Taxonomy" id="337894"/>
    <lineage>
        <taxon>Bacteria</taxon>
        <taxon>Bacillati</taxon>
        <taxon>Actinomycetota</taxon>
        <taxon>Actinomycetes</taxon>
        <taxon>Pseudonocardiales</taxon>
        <taxon>Pseudonocardiaceae</taxon>
        <taxon>Amycolatopsis</taxon>
    </lineage>
</organism>
<dbReference type="RefSeq" id="WP_344428988.1">
    <property type="nucleotide sequence ID" value="NZ_BAAANN010000038.1"/>
</dbReference>
<keyword evidence="2" id="KW-1185">Reference proteome</keyword>
<evidence type="ECO:0000313" key="2">
    <source>
        <dbReference type="Proteomes" id="UP001501116"/>
    </source>
</evidence>
<reference evidence="1 2" key="1">
    <citation type="journal article" date="2019" name="Int. J. Syst. Evol. Microbiol.">
        <title>The Global Catalogue of Microorganisms (GCM) 10K type strain sequencing project: providing services to taxonomists for standard genome sequencing and annotation.</title>
        <authorList>
            <consortium name="The Broad Institute Genomics Platform"/>
            <consortium name="The Broad Institute Genome Sequencing Center for Infectious Disease"/>
            <person name="Wu L."/>
            <person name="Ma J."/>
        </authorList>
    </citation>
    <scope>NUCLEOTIDE SEQUENCE [LARGE SCALE GENOMIC DNA]</scope>
    <source>
        <strain evidence="1 2">JCM 14545</strain>
    </source>
</reference>
<dbReference type="Proteomes" id="UP001501116">
    <property type="component" value="Unassembled WGS sequence"/>
</dbReference>
<name>A0ABN2SA97_9PSEU</name>